<proteinExistence type="predicted"/>
<protein>
    <recommendedName>
        <fullName evidence="5">protein adenylyltransferase</fullName>
        <ecNumber evidence="5">2.7.7.108</ecNumber>
    </recommendedName>
</protein>
<dbReference type="Proteomes" id="UP000011760">
    <property type="component" value="Chromosome"/>
</dbReference>
<dbReference type="InterPro" id="IPR003812">
    <property type="entry name" value="Fido"/>
</dbReference>
<comment type="catalytic activity">
    <reaction evidence="7">
        <text>L-tyrosyl-[protein] + ATP = O-(5'-adenylyl)-L-tyrosyl-[protein] + diphosphate</text>
        <dbReference type="Rhea" id="RHEA:54288"/>
        <dbReference type="Rhea" id="RHEA-COMP:10136"/>
        <dbReference type="Rhea" id="RHEA-COMP:13846"/>
        <dbReference type="ChEBI" id="CHEBI:30616"/>
        <dbReference type="ChEBI" id="CHEBI:33019"/>
        <dbReference type="ChEBI" id="CHEBI:46858"/>
        <dbReference type="ChEBI" id="CHEBI:83624"/>
        <dbReference type="EC" id="2.7.7.108"/>
    </reaction>
</comment>
<keyword evidence="4" id="KW-0067">ATP-binding</keyword>
<dbReference type="SUPFAM" id="SSF140931">
    <property type="entry name" value="Fic-like"/>
    <property type="match status" value="1"/>
</dbReference>
<evidence type="ECO:0000256" key="2">
    <source>
        <dbReference type="ARBA" id="ARBA00022695"/>
    </source>
</evidence>
<evidence type="ECO:0000259" key="8">
    <source>
        <dbReference type="PROSITE" id="PS51459"/>
    </source>
</evidence>
<name>M1UD76_9CORY</name>
<dbReference type="GO" id="GO:0070733">
    <property type="term" value="F:AMPylase activity"/>
    <property type="evidence" value="ECO:0007669"/>
    <property type="project" value="UniProtKB-EC"/>
</dbReference>
<evidence type="ECO:0000256" key="4">
    <source>
        <dbReference type="ARBA" id="ARBA00022840"/>
    </source>
</evidence>
<evidence type="ECO:0000256" key="6">
    <source>
        <dbReference type="ARBA" id="ARBA00047939"/>
    </source>
</evidence>
<keyword evidence="2" id="KW-0548">Nucleotidyltransferase</keyword>
<dbReference type="HOGENOM" id="CLU_080158_0_1_11"/>
<dbReference type="GO" id="GO:0005524">
    <property type="term" value="F:ATP binding"/>
    <property type="evidence" value="ECO:0007669"/>
    <property type="project" value="UniProtKB-KW"/>
</dbReference>
<organism evidence="9 10">
    <name type="scientific">Corynebacterium callunae DSM 20147</name>
    <dbReference type="NCBI Taxonomy" id="1121353"/>
    <lineage>
        <taxon>Bacteria</taxon>
        <taxon>Bacillati</taxon>
        <taxon>Actinomycetota</taxon>
        <taxon>Actinomycetes</taxon>
        <taxon>Mycobacteriales</taxon>
        <taxon>Corynebacteriaceae</taxon>
        <taxon>Corynebacterium</taxon>
    </lineage>
</organism>
<keyword evidence="3" id="KW-0547">Nucleotide-binding</keyword>
<dbReference type="EC" id="2.7.7.108" evidence="5"/>
<dbReference type="KEGG" id="ccn:H924_02080"/>
<dbReference type="AlphaFoldDB" id="M1UD76"/>
<dbReference type="Gene3D" id="1.10.3290.10">
    <property type="entry name" value="Fido-like domain"/>
    <property type="match status" value="1"/>
</dbReference>
<evidence type="ECO:0000256" key="7">
    <source>
        <dbReference type="ARBA" id="ARBA00048696"/>
    </source>
</evidence>
<keyword evidence="10" id="KW-1185">Reference proteome</keyword>
<dbReference type="GO" id="GO:0051302">
    <property type="term" value="P:regulation of cell division"/>
    <property type="evidence" value="ECO:0007669"/>
    <property type="project" value="TreeGrafter"/>
</dbReference>
<comment type="catalytic activity">
    <reaction evidence="6">
        <text>L-threonyl-[protein] + ATP = 3-O-(5'-adenylyl)-L-threonyl-[protein] + diphosphate</text>
        <dbReference type="Rhea" id="RHEA:54292"/>
        <dbReference type="Rhea" id="RHEA-COMP:11060"/>
        <dbReference type="Rhea" id="RHEA-COMP:13847"/>
        <dbReference type="ChEBI" id="CHEBI:30013"/>
        <dbReference type="ChEBI" id="CHEBI:30616"/>
        <dbReference type="ChEBI" id="CHEBI:33019"/>
        <dbReference type="ChEBI" id="CHEBI:138113"/>
        <dbReference type="EC" id="2.7.7.108"/>
    </reaction>
</comment>
<dbReference type="PROSITE" id="PS51459">
    <property type="entry name" value="FIDO"/>
    <property type="match status" value="1"/>
</dbReference>
<evidence type="ECO:0000313" key="10">
    <source>
        <dbReference type="Proteomes" id="UP000011760"/>
    </source>
</evidence>
<evidence type="ECO:0000256" key="3">
    <source>
        <dbReference type="ARBA" id="ARBA00022741"/>
    </source>
</evidence>
<feature type="domain" description="Fido" evidence="8">
    <location>
        <begin position="47"/>
        <end position="185"/>
    </location>
</feature>
<evidence type="ECO:0000256" key="5">
    <source>
        <dbReference type="ARBA" id="ARBA00034531"/>
    </source>
</evidence>
<gene>
    <name evidence="9" type="ORF">H924_02080</name>
</gene>
<dbReference type="PANTHER" id="PTHR39560:SF1">
    <property type="entry name" value="PROTEIN ADENYLYLTRANSFERASE FIC-RELATED"/>
    <property type="match status" value="1"/>
</dbReference>
<accession>M1UD76</accession>
<reference evidence="9 10" key="1">
    <citation type="submission" date="2013-02" db="EMBL/GenBank/DDBJ databases">
        <title>The complete genome sequence of Corynebacterium callunae DSM 20147.</title>
        <authorList>
            <person name="Ruckert C."/>
            <person name="Albersmeier A."/>
            <person name="Kalinowski J."/>
        </authorList>
    </citation>
    <scope>NUCLEOTIDE SEQUENCE [LARGE SCALE GENOMIC DNA]</scope>
    <source>
        <strain evidence="9 10">DSM 20147</strain>
    </source>
</reference>
<dbReference type="EMBL" id="CP004354">
    <property type="protein sequence ID" value="AGG65870.1"/>
    <property type="molecule type" value="Genomic_DNA"/>
</dbReference>
<keyword evidence="1" id="KW-0808">Transferase</keyword>
<sequence>MIPGKSVLRNLIGIDSAKALSTAEADLVNARTIQLMDSENTRLPNSRDFKELSAIHFHLFQDIYDWAGKLRTIDMRRGDGEFFAPCIYLERNLISLSSQLAEKNFLRIKDRSTFIRELTYFYDHLNWIHPFREGNGRTQRHFWSRVSADAGWILDWRPIHGELDEASRQAREDEDFQMLYSVFEKVVATSRT</sequence>
<dbReference type="eggNOG" id="COG2184">
    <property type="taxonomic scope" value="Bacteria"/>
</dbReference>
<evidence type="ECO:0000313" key="9">
    <source>
        <dbReference type="EMBL" id="AGG65870.1"/>
    </source>
</evidence>
<dbReference type="InterPro" id="IPR036597">
    <property type="entry name" value="Fido-like_dom_sf"/>
</dbReference>
<dbReference type="STRING" id="1121353.H924_02080"/>
<dbReference type="Pfam" id="PF02661">
    <property type="entry name" value="Fic"/>
    <property type="match status" value="1"/>
</dbReference>
<evidence type="ECO:0000256" key="1">
    <source>
        <dbReference type="ARBA" id="ARBA00022679"/>
    </source>
</evidence>
<dbReference type="PANTHER" id="PTHR39560">
    <property type="entry name" value="PROTEIN ADENYLYLTRANSFERASE FIC-RELATED"/>
    <property type="match status" value="1"/>
</dbReference>